<comment type="caution">
    <text evidence="1">The sequence shown here is derived from an EMBL/GenBank/DDBJ whole genome shotgun (WGS) entry which is preliminary data.</text>
</comment>
<organism evidence="1 2">
    <name type="scientific">Bdellovibrio bacteriovorus</name>
    <dbReference type="NCBI Taxonomy" id="959"/>
    <lineage>
        <taxon>Bacteria</taxon>
        <taxon>Pseudomonadati</taxon>
        <taxon>Bdellovibrionota</taxon>
        <taxon>Bdellovibrionia</taxon>
        <taxon>Bdellovibrionales</taxon>
        <taxon>Pseudobdellovibrionaceae</taxon>
        <taxon>Bdellovibrio</taxon>
    </lineage>
</organism>
<dbReference type="EMBL" id="LUKE01000001">
    <property type="protein sequence ID" value="KYG65816.1"/>
    <property type="molecule type" value="Genomic_DNA"/>
</dbReference>
<dbReference type="Proteomes" id="UP000075320">
    <property type="component" value="Unassembled WGS sequence"/>
</dbReference>
<evidence type="ECO:0000313" key="1">
    <source>
        <dbReference type="EMBL" id="KYG65816.1"/>
    </source>
</evidence>
<protein>
    <recommendedName>
        <fullName evidence="3">Outer membrane protein beta-barrel domain-containing protein</fullName>
    </recommendedName>
</protein>
<sequence length="202" mass="22702">MKLIALSFLLIAVPILSFARGEFEYANKLVLRTGVGQLANQGDQGGGSPSVGGFNLQFFHFLNSYLAVGFGYQAQFDLNIGTVPVSGYEIAGRIYWWGEGTQVKEKMSWGELDLYQKNSFYFTSHYGKRQFYLGDDPLTIDESKKFTGEYGVINAGLGWDHRLNRNFEINAELCTSLFALSSTDSRVRISETFLWMGLGYVF</sequence>
<evidence type="ECO:0008006" key="3">
    <source>
        <dbReference type="Google" id="ProtNLM"/>
    </source>
</evidence>
<proteinExistence type="predicted"/>
<keyword evidence="2" id="KW-1185">Reference proteome</keyword>
<evidence type="ECO:0000313" key="2">
    <source>
        <dbReference type="Proteomes" id="UP000075320"/>
    </source>
</evidence>
<dbReference type="RefSeq" id="WP_061833359.1">
    <property type="nucleotide sequence ID" value="NZ_LUKE01000001.1"/>
</dbReference>
<gene>
    <name evidence="1" type="ORF">AZI86_01715</name>
</gene>
<reference evidence="1 2" key="1">
    <citation type="submission" date="2016-03" db="EMBL/GenBank/DDBJ databases">
        <authorList>
            <person name="Ploux O."/>
        </authorList>
    </citation>
    <scope>NUCLEOTIDE SEQUENCE [LARGE SCALE GENOMIC DNA]</scope>
    <source>
        <strain evidence="1 2">R0</strain>
    </source>
</reference>
<dbReference type="AlphaFoldDB" id="A0A150WN65"/>
<name>A0A150WN65_BDEBC</name>
<accession>A0A150WN65</accession>